<feature type="compositionally biased region" description="Basic and acidic residues" evidence="6">
    <location>
        <begin position="199"/>
        <end position="216"/>
    </location>
</feature>
<evidence type="ECO:0000259" key="7">
    <source>
        <dbReference type="PROSITE" id="PS52027"/>
    </source>
</evidence>
<feature type="compositionally biased region" description="Polar residues" evidence="6">
    <location>
        <begin position="360"/>
        <end position="371"/>
    </location>
</feature>
<keyword evidence="9" id="KW-1185">Reference proteome</keyword>
<proteinExistence type="predicted"/>
<sequence>MEYPDPPEDAPIELKPCGICGRTFRPDALERHQKVCEKNAAKKRKIFDSSKQRALEDAPKPPPAVAQQPQKNKPNAKAKATEKPKPKTNWREKHQELIETIKKARGEDVEEPSKEVAEVKKKVPSGYVQCPACERHFNQRAAERHIPWCQKKKSLTPKSPAAVEEAKEKLNARVKYRPPQGKSRLLPRKTKTANSMQAVEKKTNAPRNEIQREKVVRSSPANLLDNRNSRNSSLDRVNNNINQANTRRRSGSRSREKETVSSPELPLHIIKFKERFPNHHKKNTLNDFEESLTTEQLRELLSCSRITDKCPRTVPGVRLSGGHQNNRNANENWNHRGNDVSRSASSSGGSSNSWNKRLTNKSTLPEVSSSELPGTWVGKQCWNGDLDNSMSSTGSSSSSSNGSLPPLSRESNEDIPLAFYCHQCNSKFPLIAAKYCCECGAKRRGFCINQTG</sequence>
<evidence type="ECO:0000256" key="6">
    <source>
        <dbReference type="SAM" id="MobiDB-lite"/>
    </source>
</evidence>
<dbReference type="PROSITE" id="PS52027">
    <property type="entry name" value="ZF_C2HC_C3H"/>
    <property type="match status" value="2"/>
</dbReference>
<dbReference type="GO" id="GO:0008270">
    <property type="term" value="F:zinc ion binding"/>
    <property type="evidence" value="ECO:0007669"/>
    <property type="project" value="UniProtKB-KW"/>
</dbReference>
<gene>
    <name evidence="8" type="ORF">LARSCL_LOCUS5045</name>
</gene>
<accession>A0AAV1ZEW0</accession>
<keyword evidence="3 5" id="KW-0863">Zinc-finger</keyword>
<evidence type="ECO:0000256" key="5">
    <source>
        <dbReference type="PROSITE-ProRule" id="PRU01371"/>
    </source>
</evidence>
<comment type="caution">
    <text evidence="8">The sequence shown here is derived from an EMBL/GenBank/DDBJ whole genome shotgun (WGS) entry which is preliminary data.</text>
</comment>
<evidence type="ECO:0000256" key="3">
    <source>
        <dbReference type="ARBA" id="ARBA00022771"/>
    </source>
</evidence>
<feature type="compositionally biased region" description="Low complexity" evidence="6">
    <location>
        <begin position="222"/>
        <end position="240"/>
    </location>
</feature>
<reference evidence="8 9" key="1">
    <citation type="submission" date="2024-04" db="EMBL/GenBank/DDBJ databases">
        <authorList>
            <person name="Rising A."/>
            <person name="Reimegard J."/>
            <person name="Sonavane S."/>
            <person name="Akerstrom W."/>
            <person name="Nylinder S."/>
            <person name="Hedman E."/>
            <person name="Kallberg Y."/>
        </authorList>
    </citation>
    <scope>NUCLEOTIDE SEQUENCE [LARGE SCALE GENOMIC DNA]</scope>
</reference>
<feature type="region of interest" description="Disordered" evidence="6">
    <location>
        <begin position="38"/>
        <end position="93"/>
    </location>
</feature>
<feature type="compositionally biased region" description="Low complexity" evidence="6">
    <location>
        <begin position="340"/>
        <end position="357"/>
    </location>
</feature>
<feature type="compositionally biased region" description="Basic and acidic residues" evidence="6">
    <location>
        <begin position="79"/>
        <end position="93"/>
    </location>
</feature>
<organism evidence="8 9">
    <name type="scientific">Larinioides sclopetarius</name>
    <dbReference type="NCBI Taxonomy" id="280406"/>
    <lineage>
        <taxon>Eukaryota</taxon>
        <taxon>Metazoa</taxon>
        <taxon>Ecdysozoa</taxon>
        <taxon>Arthropoda</taxon>
        <taxon>Chelicerata</taxon>
        <taxon>Arachnida</taxon>
        <taxon>Araneae</taxon>
        <taxon>Araneomorphae</taxon>
        <taxon>Entelegynae</taxon>
        <taxon>Araneoidea</taxon>
        <taxon>Araneidae</taxon>
        <taxon>Larinioides</taxon>
    </lineage>
</organism>
<keyword evidence="1" id="KW-0479">Metal-binding</keyword>
<feature type="domain" description="C2HC/C3H-type" evidence="7">
    <location>
        <begin position="126"/>
        <end position="155"/>
    </location>
</feature>
<feature type="compositionally biased region" description="Basic and acidic residues" evidence="6">
    <location>
        <begin position="38"/>
        <end position="59"/>
    </location>
</feature>
<feature type="domain" description="C2HC/C3H-type" evidence="7">
    <location>
        <begin position="13"/>
        <end position="42"/>
    </location>
</feature>
<feature type="compositionally biased region" description="Low complexity" evidence="6">
    <location>
        <begin position="389"/>
        <end position="408"/>
    </location>
</feature>
<evidence type="ECO:0000313" key="9">
    <source>
        <dbReference type="Proteomes" id="UP001497382"/>
    </source>
</evidence>
<feature type="region of interest" description="Disordered" evidence="6">
    <location>
        <begin position="311"/>
        <end position="371"/>
    </location>
</feature>
<evidence type="ECO:0000256" key="4">
    <source>
        <dbReference type="ARBA" id="ARBA00022833"/>
    </source>
</evidence>
<dbReference type="PANTHER" id="PTHR13555:SF36">
    <property type="entry name" value="ZINC FINGER C2HC DOMAIN-CONTAINING PROTEIN 1B"/>
    <property type="match status" value="1"/>
</dbReference>
<keyword evidence="4" id="KW-0862">Zinc</keyword>
<dbReference type="Gene3D" id="3.30.160.60">
    <property type="entry name" value="Classic Zinc Finger"/>
    <property type="match status" value="1"/>
</dbReference>
<dbReference type="EMBL" id="CAXIEN010000045">
    <property type="protein sequence ID" value="CAL1269992.1"/>
    <property type="molecule type" value="Genomic_DNA"/>
</dbReference>
<protein>
    <recommendedName>
        <fullName evidence="7">C2HC/C3H-type domain-containing protein</fullName>
    </recommendedName>
</protein>
<dbReference type="InterPro" id="IPR049899">
    <property type="entry name" value="Znf_C2HC_C3H"/>
</dbReference>
<dbReference type="InterPro" id="IPR026319">
    <property type="entry name" value="ZC2HC1A/B-like"/>
</dbReference>
<dbReference type="Pfam" id="PF13913">
    <property type="entry name" value="zf-C2HC_2"/>
    <property type="match status" value="2"/>
</dbReference>
<feature type="compositionally biased region" description="Low complexity" evidence="6">
    <location>
        <begin position="65"/>
        <end position="78"/>
    </location>
</feature>
<evidence type="ECO:0000313" key="8">
    <source>
        <dbReference type="EMBL" id="CAL1269992.1"/>
    </source>
</evidence>
<name>A0AAV1ZEW0_9ARAC</name>
<dbReference type="Proteomes" id="UP001497382">
    <property type="component" value="Unassembled WGS sequence"/>
</dbReference>
<dbReference type="AlphaFoldDB" id="A0AAV1ZEW0"/>
<feature type="region of interest" description="Disordered" evidence="6">
    <location>
        <begin position="153"/>
        <end position="262"/>
    </location>
</feature>
<evidence type="ECO:0000256" key="2">
    <source>
        <dbReference type="ARBA" id="ARBA00022737"/>
    </source>
</evidence>
<dbReference type="PANTHER" id="PTHR13555">
    <property type="entry name" value="C2H2 ZINC FINGER CGI-62-RELATED"/>
    <property type="match status" value="1"/>
</dbReference>
<keyword evidence="2" id="KW-0677">Repeat</keyword>
<evidence type="ECO:0000256" key="1">
    <source>
        <dbReference type="ARBA" id="ARBA00022723"/>
    </source>
</evidence>
<feature type="region of interest" description="Disordered" evidence="6">
    <location>
        <begin position="389"/>
        <end position="409"/>
    </location>
</feature>